<dbReference type="OrthoDB" id="9807574at2"/>
<feature type="chain" id="PRO_5018695465" evidence="2">
    <location>
        <begin position="25"/>
        <end position="223"/>
    </location>
</feature>
<dbReference type="InterPro" id="IPR005618">
    <property type="entry name" value="OMPW"/>
</dbReference>
<protein>
    <submittedName>
        <fullName evidence="3">OmpW family protein</fullName>
    </submittedName>
</protein>
<evidence type="ECO:0000313" key="3">
    <source>
        <dbReference type="EMBL" id="RRS06238.1"/>
    </source>
</evidence>
<sequence>MTKKFALSSALVAATLAFSGLAQAQQAGTWLFRVGAMSIIPQVSSGDLSAPSVPGVKIDVDSSTTLAGGISYMLTDNWSLDVPLAIPPKHKIKGDGAISGSGEIGTTRVVPATMFLQYRFLEAQSTWRPYLGAGLTYARFYGEKGNGTLTAITDPGGSTTLSIKSEFAPTVQAGMTYSLTPQVYLDGWVGKTFLKVRSTLSTGQHIDTKLDPVIVGLSVGYRY</sequence>
<feature type="signal peptide" evidence="2">
    <location>
        <begin position="1"/>
        <end position="24"/>
    </location>
</feature>
<proteinExistence type="predicted"/>
<name>A0A3R8T855_9BURK</name>
<dbReference type="AlphaFoldDB" id="A0A3R8T855"/>
<dbReference type="GO" id="GO:0009279">
    <property type="term" value="C:cell outer membrane"/>
    <property type="evidence" value="ECO:0007669"/>
    <property type="project" value="UniProtKB-SubCell"/>
</dbReference>
<evidence type="ECO:0000256" key="1">
    <source>
        <dbReference type="ARBA" id="ARBA00004442"/>
    </source>
</evidence>
<reference evidence="3 4" key="1">
    <citation type="submission" date="2018-12" db="EMBL/GenBank/DDBJ databases">
        <title>The whole draft genome of Aquabacterium sp. SJQ9.</title>
        <authorList>
            <person name="Sun L."/>
            <person name="Gao X."/>
            <person name="Chen W."/>
            <person name="Huang K."/>
        </authorList>
    </citation>
    <scope>NUCLEOTIDE SEQUENCE [LARGE SCALE GENOMIC DNA]</scope>
    <source>
        <strain evidence="3 4">SJQ9</strain>
    </source>
</reference>
<dbReference type="PANTHER" id="PTHR36920:SF1">
    <property type="entry name" value="OUTER MEMBRANE PROTEIN W"/>
    <property type="match status" value="1"/>
</dbReference>
<evidence type="ECO:0000256" key="2">
    <source>
        <dbReference type="SAM" id="SignalP"/>
    </source>
</evidence>
<comment type="caution">
    <text evidence="3">The sequence shown here is derived from an EMBL/GenBank/DDBJ whole genome shotgun (WGS) entry which is preliminary data.</text>
</comment>
<keyword evidence="2" id="KW-0732">Signal</keyword>
<dbReference type="InterPro" id="IPR011250">
    <property type="entry name" value="OMP/PagP_B-barrel"/>
</dbReference>
<accession>A0A3R8T855</accession>
<dbReference type="Proteomes" id="UP000269265">
    <property type="component" value="Unassembled WGS sequence"/>
</dbReference>
<comment type="subcellular location">
    <subcellularLocation>
        <location evidence="1">Cell outer membrane</location>
    </subcellularLocation>
</comment>
<organism evidence="3 4">
    <name type="scientific">Aquabacterium soli</name>
    <dbReference type="NCBI Taxonomy" id="2493092"/>
    <lineage>
        <taxon>Bacteria</taxon>
        <taxon>Pseudomonadati</taxon>
        <taxon>Pseudomonadota</taxon>
        <taxon>Betaproteobacteria</taxon>
        <taxon>Burkholderiales</taxon>
        <taxon>Aquabacterium</taxon>
    </lineage>
</organism>
<keyword evidence="4" id="KW-1185">Reference proteome</keyword>
<dbReference type="Gene3D" id="2.40.160.20">
    <property type="match status" value="1"/>
</dbReference>
<dbReference type="GO" id="GO:0055085">
    <property type="term" value="P:transmembrane transport"/>
    <property type="evidence" value="ECO:0007669"/>
    <property type="project" value="TreeGrafter"/>
</dbReference>
<dbReference type="SUPFAM" id="SSF56925">
    <property type="entry name" value="OMPA-like"/>
    <property type="match status" value="1"/>
</dbReference>
<dbReference type="EMBL" id="RSED01000001">
    <property type="protein sequence ID" value="RRS06238.1"/>
    <property type="molecule type" value="Genomic_DNA"/>
</dbReference>
<evidence type="ECO:0000313" key="4">
    <source>
        <dbReference type="Proteomes" id="UP000269265"/>
    </source>
</evidence>
<gene>
    <name evidence="3" type="ORF">EIP75_01220</name>
</gene>
<dbReference type="RefSeq" id="WP_125241381.1">
    <property type="nucleotide sequence ID" value="NZ_RSED01000001.1"/>
</dbReference>
<dbReference type="Pfam" id="PF03922">
    <property type="entry name" value="OmpW"/>
    <property type="match status" value="1"/>
</dbReference>
<dbReference type="PANTHER" id="PTHR36920">
    <property type="match status" value="1"/>
</dbReference>